<dbReference type="Proteomes" id="UP000433575">
    <property type="component" value="Unassembled WGS sequence"/>
</dbReference>
<gene>
    <name evidence="8" type="ORF">GKD88_11665</name>
    <name evidence="7" type="ORF">GKE08_11990</name>
</gene>
<dbReference type="PROSITE" id="PS51257">
    <property type="entry name" value="PROKAR_LIPOPROTEIN"/>
    <property type="match status" value="1"/>
</dbReference>
<dbReference type="OrthoDB" id="9801912at2"/>
<name>A0A6N7S853_9FIRM</name>
<feature type="signal peptide" evidence="5">
    <location>
        <begin position="1"/>
        <end position="21"/>
    </location>
</feature>
<comment type="caution">
    <text evidence="7">The sequence shown here is derived from an EMBL/GenBank/DDBJ whole genome shotgun (WGS) entry which is preliminary data.</text>
</comment>
<feature type="domain" description="Solute-binding protein family 5" evidence="6">
    <location>
        <begin position="77"/>
        <end position="463"/>
    </location>
</feature>
<evidence type="ECO:0000256" key="2">
    <source>
        <dbReference type="ARBA" id="ARBA00005695"/>
    </source>
</evidence>
<evidence type="ECO:0000313" key="8">
    <source>
        <dbReference type="EMBL" id="MSC33777.1"/>
    </source>
</evidence>
<comment type="similarity">
    <text evidence="2">Belongs to the bacterial solute-binding protein 5 family.</text>
</comment>
<evidence type="ECO:0000313" key="10">
    <source>
        <dbReference type="Proteomes" id="UP000480929"/>
    </source>
</evidence>
<dbReference type="InterPro" id="IPR039424">
    <property type="entry name" value="SBP_5"/>
</dbReference>
<dbReference type="GO" id="GO:0043190">
    <property type="term" value="C:ATP-binding cassette (ABC) transporter complex"/>
    <property type="evidence" value="ECO:0007669"/>
    <property type="project" value="InterPro"/>
</dbReference>
<dbReference type="GO" id="GO:0042597">
    <property type="term" value="C:periplasmic space"/>
    <property type="evidence" value="ECO:0007669"/>
    <property type="project" value="UniProtKB-ARBA"/>
</dbReference>
<dbReference type="GO" id="GO:0030313">
    <property type="term" value="C:cell envelope"/>
    <property type="evidence" value="ECO:0007669"/>
    <property type="project" value="UniProtKB-SubCell"/>
</dbReference>
<dbReference type="InterPro" id="IPR000914">
    <property type="entry name" value="SBP_5_dom"/>
</dbReference>
<organism evidence="7 9">
    <name type="scientific">Holdemania massiliensis</name>
    <dbReference type="NCBI Taxonomy" id="1468449"/>
    <lineage>
        <taxon>Bacteria</taxon>
        <taxon>Bacillati</taxon>
        <taxon>Bacillota</taxon>
        <taxon>Erysipelotrichia</taxon>
        <taxon>Erysipelotrichales</taxon>
        <taxon>Erysipelotrichaceae</taxon>
        <taxon>Holdemania</taxon>
    </lineage>
</organism>
<evidence type="ECO:0000256" key="4">
    <source>
        <dbReference type="ARBA" id="ARBA00022729"/>
    </source>
</evidence>
<proteinExistence type="inferred from homology"/>
<dbReference type="AlphaFoldDB" id="A0A6N7S853"/>
<dbReference type="InterPro" id="IPR030678">
    <property type="entry name" value="Peptide/Ni-bd"/>
</dbReference>
<dbReference type="PANTHER" id="PTHR30290">
    <property type="entry name" value="PERIPLASMIC BINDING COMPONENT OF ABC TRANSPORTER"/>
    <property type="match status" value="1"/>
</dbReference>
<dbReference type="Gene3D" id="3.40.190.10">
    <property type="entry name" value="Periplasmic binding protein-like II"/>
    <property type="match status" value="1"/>
</dbReference>
<dbReference type="CDD" id="cd08504">
    <property type="entry name" value="PBP2_OppA"/>
    <property type="match status" value="1"/>
</dbReference>
<dbReference type="Gene3D" id="3.10.105.10">
    <property type="entry name" value="Dipeptide-binding Protein, Domain 3"/>
    <property type="match status" value="1"/>
</dbReference>
<dbReference type="Pfam" id="PF00496">
    <property type="entry name" value="SBP_bac_5"/>
    <property type="match status" value="1"/>
</dbReference>
<evidence type="ECO:0000256" key="5">
    <source>
        <dbReference type="SAM" id="SignalP"/>
    </source>
</evidence>
<keyword evidence="10" id="KW-1185">Reference proteome</keyword>
<feature type="chain" id="PRO_5039730736" evidence="5">
    <location>
        <begin position="22"/>
        <end position="542"/>
    </location>
</feature>
<evidence type="ECO:0000313" key="7">
    <source>
        <dbReference type="EMBL" id="MSA90047.1"/>
    </source>
</evidence>
<protein>
    <submittedName>
        <fullName evidence="7">Peptide ABC transporter substrate-binding protein</fullName>
    </submittedName>
</protein>
<dbReference type="EMBL" id="WKPI01000021">
    <property type="protein sequence ID" value="MSC33777.1"/>
    <property type="molecule type" value="Genomic_DNA"/>
</dbReference>
<dbReference type="SUPFAM" id="SSF53850">
    <property type="entry name" value="Periplasmic binding protein-like II"/>
    <property type="match status" value="1"/>
</dbReference>
<dbReference type="PIRSF" id="PIRSF002741">
    <property type="entry name" value="MppA"/>
    <property type="match status" value="1"/>
</dbReference>
<dbReference type="EMBL" id="WKPJ01000019">
    <property type="protein sequence ID" value="MSA90047.1"/>
    <property type="molecule type" value="Genomic_DNA"/>
</dbReference>
<evidence type="ECO:0000256" key="1">
    <source>
        <dbReference type="ARBA" id="ARBA00004196"/>
    </source>
</evidence>
<evidence type="ECO:0000313" key="9">
    <source>
        <dbReference type="Proteomes" id="UP000433575"/>
    </source>
</evidence>
<evidence type="ECO:0000259" key="6">
    <source>
        <dbReference type="Pfam" id="PF00496"/>
    </source>
</evidence>
<dbReference type="RefSeq" id="WP_154239171.1">
    <property type="nucleotide sequence ID" value="NZ_AP031450.1"/>
</dbReference>
<reference evidence="9 10" key="1">
    <citation type="journal article" date="2019" name="Nat. Med.">
        <title>A library of human gut bacterial isolates paired with longitudinal multiomics data enables mechanistic microbiome research.</title>
        <authorList>
            <person name="Poyet M."/>
            <person name="Groussin M."/>
            <person name="Gibbons S.M."/>
            <person name="Avila-Pacheco J."/>
            <person name="Jiang X."/>
            <person name="Kearney S.M."/>
            <person name="Perrotta A.R."/>
            <person name="Berdy B."/>
            <person name="Zhao S."/>
            <person name="Lieberman T.D."/>
            <person name="Swanson P.K."/>
            <person name="Smith M."/>
            <person name="Roesemann S."/>
            <person name="Alexander J.E."/>
            <person name="Rich S.A."/>
            <person name="Livny J."/>
            <person name="Vlamakis H."/>
            <person name="Clish C."/>
            <person name="Bullock K."/>
            <person name="Deik A."/>
            <person name="Scott J."/>
            <person name="Pierce K.A."/>
            <person name="Xavier R.J."/>
            <person name="Alm E.J."/>
        </authorList>
    </citation>
    <scope>NUCLEOTIDE SEQUENCE [LARGE SCALE GENOMIC DNA]</scope>
    <source>
        <strain evidence="7 9">BIOML-A4</strain>
        <strain evidence="8 10">BIOML-A5</strain>
    </source>
</reference>
<dbReference type="PANTHER" id="PTHR30290:SF10">
    <property type="entry name" value="PERIPLASMIC OLIGOPEPTIDE-BINDING PROTEIN-RELATED"/>
    <property type="match status" value="1"/>
</dbReference>
<dbReference type="GO" id="GO:0015833">
    <property type="term" value="P:peptide transport"/>
    <property type="evidence" value="ECO:0007669"/>
    <property type="project" value="TreeGrafter"/>
</dbReference>
<keyword evidence="3" id="KW-0813">Transport</keyword>
<dbReference type="Gene3D" id="3.90.76.10">
    <property type="entry name" value="Dipeptide-binding Protein, Domain 1"/>
    <property type="match status" value="1"/>
</dbReference>
<comment type="subcellular location">
    <subcellularLocation>
        <location evidence="1">Cell envelope</location>
    </subcellularLocation>
</comment>
<dbReference type="GO" id="GO:1904680">
    <property type="term" value="F:peptide transmembrane transporter activity"/>
    <property type="evidence" value="ECO:0007669"/>
    <property type="project" value="TreeGrafter"/>
</dbReference>
<sequence length="542" mass="59340">MKKINLLLCAGLLMLSTACSSNPSSSTPTPQTAQNAITVAVGSQITTLDPGYNTETVNNYILAHTVSSLMTKDENGTVIPELAEDYTVSEDGLTYTVTLKEGLTWSDGQALTSQDFKYAILRNLTYGADNSWAIYNLTTYLKGAEEIASNTNLDASAIEIEGVETPDDSTLVLNLKQPCAFFVNLLTGNVWAPLRADFADAHDSTWALKPGYPSIGAYQLAECNENEKAVIVKNDSYYKADEITLDQITFLVMPDSDAQSLAYKNGEIDVALNVPVDVGVNYPNQNEVWNIPSPTSYFIALNSGATAPEALKEAKVRKALAISIDKQALASTLGPEQYYQALGGYVPAGLNGIDQDFRKEADAKGTMQAYDPEQAKALLKEAGYDETHPLKIKYKYSSSFIHSDVAQILEAMWKNIGIDCELEVVESGVFYNQIDNGDFELSRYGYTASDDPSQFLTLWTTGQQVVAAVDDPAYDKMVAEAAALIDHTEYMEALHAVEEYLVEEQAYVIPLFSYNTPILKSEKIQNATKKGTTPFYGYVTLQ</sequence>
<keyword evidence="4 5" id="KW-0732">Signal</keyword>
<evidence type="ECO:0000256" key="3">
    <source>
        <dbReference type="ARBA" id="ARBA00022448"/>
    </source>
</evidence>
<dbReference type="Proteomes" id="UP000480929">
    <property type="component" value="Unassembled WGS sequence"/>
</dbReference>
<accession>A0A6N7S853</accession>